<dbReference type="SUPFAM" id="SSF50494">
    <property type="entry name" value="Trypsin-like serine proteases"/>
    <property type="match status" value="1"/>
</dbReference>
<dbReference type="PANTHER" id="PTHR19959:SF119">
    <property type="entry name" value="FUNGAL LIPASE-LIKE DOMAIN-CONTAINING PROTEIN"/>
    <property type="match status" value="1"/>
</dbReference>
<comment type="caution">
    <text evidence="2">The sequence shown here is derived from an EMBL/GenBank/DDBJ whole genome shotgun (WGS) entry which is preliminary data.</text>
</comment>
<reference evidence="2 3" key="1">
    <citation type="submission" date="2020-10" db="EMBL/GenBank/DDBJ databases">
        <title>Connecting structure to function with the recovery of over 1000 high-quality activated sludge metagenome-assembled genomes encoding full-length rRNA genes using long-read sequencing.</title>
        <authorList>
            <person name="Singleton C.M."/>
            <person name="Petriglieri F."/>
            <person name="Kristensen J.M."/>
            <person name="Kirkegaard R.H."/>
            <person name="Michaelsen T.Y."/>
            <person name="Andersen M.H."/>
            <person name="Karst S.M."/>
            <person name="Dueholm M.S."/>
            <person name="Nielsen P.H."/>
            <person name="Albertsen M."/>
        </authorList>
    </citation>
    <scope>NUCLEOTIDE SEQUENCE [LARGE SCALE GENOMIC DNA]</scope>
    <source>
        <strain evidence="2">Lyne_18-Q3-R50-59_MAXAC.006</strain>
    </source>
</reference>
<evidence type="ECO:0000256" key="1">
    <source>
        <dbReference type="SAM" id="MobiDB-lite"/>
    </source>
</evidence>
<dbReference type="Proteomes" id="UP000727993">
    <property type="component" value="Unassembled WGS sequence"/>
</dbReference>
<protein>
    <submittedName>
        <fullName evidence="2">Tetratricopeptide repeat protein</fullName>
    </submittedName>
</protein>
<dbReference type="Pfam" id="PF13374">
    <property type="entry name" value="TPR_10"/>
    <property type="match status" value="3"/>
</dbReference>
<organism evidence="2 3">
    <name type="scientific">Candidatus Neomicrothrix subdominans</name>
    <dbReference type="NCBI Taxonomy" id="2954438"/>
    <lineage>
        <taxon>Bacteria</taxon>
        <taxon>Bacillati</taxon>
        <taxon>Actinomycetota</taxon>
        <taxon>Acidimicrobiia</taxon>
        <taxon>Acidimicrobiales</taxon>
        <taxon>Microthrixaceae</taxon>
        <taxon>Candidatus Neomicrothrix</taxon>
    </lineage>
</organism>
<dbReference type="EMBL" id="JADJZA010000010">
    <property type="protein sequence ID" value="MBK9298826.1"/>
    <property type="molecule type" value="Genomic_DNA"/>
</dbReference>
<proteinExistence type="predicted"/>
<dbReference type="SUPFAM" id="SSF48452">
    <property type="entry name" value="TPR-like"/>
    <property type="match status" value="1"/>
</dbReference>
<dbReference type="AlphaFoldDB" id="A0A936TEL0"/>
<dbReference type="Gene3D" id="1.25.40.10">
    <property type="entry name" value="Tetratricopeptide repeat domain"/>
    <property type="match status" value="1"/>
</dbReference>
<gene>
    <name evidence="2" type="ORF">IPN02_18745</name>
</gene>
<feature type="compositionally biased region" description="Basic and acidic residues" evidence="1">
    <location>
        <begin position="919"/>
        <end position="928"/>
    </location>
</feature>
<feature type="region of interest" description="Disordered" evidence="1">
    <location>
        <begin position="853"/>
        <end position="959"/>
    </location>
</feature>
<accession>A0A936TEL0</accession>
<name>A0A936TEL0_9ACTN</name>
<dbReference type="InterPro" id="IPR011990">
    <property type="entry name" value="TPR-like_helical_dom_sf"/>
</dbReference>
<evidence type="ECO:0000313" key="3">
    <source>
        <dbReference type="Proteomes" id="UP000727993"/>
    </source>
</evidence>
<evidence type="ECO:0000313" key="2">
    <source>
        <dbReference type="EMBL" id="MBK9298826.1"/>
    </source>
</evidence>
<sequence length="959" mass="101792">MSSSWTFRGSELLCEVRVEAASGGAVLSGCSVGNSLVLTCAHSVDGESPALDSAAVRKCANGSTAAWVPAKSIFENTSLDVRVLLLDKPLWDLNPPPWGYLNGDGDIEAELWGYPGATAARSGTGAQYRAGVTITGGSDQPERSIETRLNPRPNTAGGRLDGSAEEVISGWAGISGGPVVADGRLVGILRVVDGTLDALRMVSASSMLLADDDHGRGTLRQVIWSHLRQEVVASNDGLLVPCPVRPVGSTGEMAAVVLEPPVAPLRPSNLRPMAALQYRHAVVPYVPGDPIDVTTHNDVWTDPIETVGRGDTTDARLDGFLETGNRFRAALLTGAGGMGKSRAAQELLVRASADGWVVGLLRAKHESAWSQAGTVVNADLLVVVDYPEDQPTAVRQWMEWAKSCADDASHRVRLLLLSRHRGAFDHVLLESDTLERSDLEALGRKQVGNQKVLGEVAAKRFGQLEMEVSPTWSAQQSTFDTSLAVVAAAFEGGDSDRVVLQRLLERERQFWRSHLVPSSTPLNPVPDALRDEVRGNLRKAVASLSLGGVTTQEQACERLELFGLTAAAAEHLATGYEGMYGDGFEALHPDPVADVLIAELDPDLIRTVLLAAVPDAQADVLVTLARVAGAATNPQTAVVGPFASDLLASLETTWEVFGSALASRAQDGAQPRTTRRALTGLAELIRVLPWDDAKTVQRLERALGCDANILAPLVKGIAAVIDQIEVDHYRAQAAENRAYEPDLAAALNNLAIRLSETGDRAGAVAPAQEAVDLYRAQAAENRAYEPDLAAALNNLANRLSETGDRAGAVAPAQEAVDLRRAQAAENRAYEPDLAAALNNLAIRLSETGDRAGAVAPAQEAVDLRRAQRPRTGPTNPPGSGVEHPGHRLLRDRAGGSTSGGLSGREPGLRTRPGSGVEQPGHRLSETGDRAGAVARPEAVDLYGLKRREPGLRTRPGQRR</sequence>
<dbReference type="InterPro" id="IPR009003">
    <property type="entry name" value="Peptidase_S1_PA"/>
</dbReference>
<dbReference type="PANTHER" id="PTHR19959">
    <property type="entry name" value="KINESIN LIGHT CHAIN"/>
    <property type="match status" value="1"/>
</dbReference>
<feature type="compositionally biased region" description="Basic and acidic residues" evidence="1">
    <location>
        <begin position="883"/>
        <end position="893"/>
    </location>
</feature>